<feature type="transmembrane region" description="Helical" evidence="2">
    <location>
        <begin position="263"/>
        <end position="282"/>
    </location>
</feature>
<keyword evidence="2" id="KW-0812">Transmembrane</keyword>
<feature type="domain" description="Acyltransferase 3" evidence="3">
    <location>
        <begin position="4"/>
        <end position="301"/>
    </location>
</feature>
<keyword evidence="4" id="KW-0808">Transferase</keyword>
<feature type="transmembrane region" description="Helical" evidence="2">
    <location>
        <begin position="101"/>
        <end position="124"/>
    </location>
</feature>
<dbReference type="EMBL" id="FOJO01000004">
    <property type="protein sequence ID" value="SFA45895.1"/>
    <property type="molecule type" value="Genomic_DNA"/>
</dbReference>
<dbReference type="GO" id="GO:0016747">
    <property type="term" value="F:acyltransferase activity, transferring groups other than amino-acyl groups"/>
    <property type="evidence" value="ECO:0007669"/>
    <property type="project" value="InterPro"/>
</dbReference>
<feature type="region of interest" description="Disordered" evidence="1">
    <location>
        <begin position="317"/>
        <end position="351"/>
    </location>
</feature>
<evidence type="ECO:0000256" key="1">
    <source>
        <dbReference type="SAM" id="MobiDB-lite"/>
    </source>
</evidence>
<evidence type="ECO:0000259" key="3">
    <source>
        <dbReference type="Pfam" id="PF01757"/>
    </source>
</evidence>
<organism evidence="4 5">
    <name type="scientific">Paracoccus halophilus</name>
    <dbReference type="NCBI Taxonomy" id="376733"/>
    <lineage>
        <taxon>Bacteria</taxon>
        <taxon>Pseudomonadati</taxon>
        <taxon>Pseudomonadota</taxon>
        <taxon>Alphaproteobacteria</taxon>
        <taxon>Rhodobacterales</taxon>
        <taxon>Paracoccaceae</taxon>
        <taxon>Paracoccus</taxon>
    </lineage>
</organism>
<keyword evidence="2" id="KW-0472">Membrane</keyword>
<dbReference type="RefSeq" id="WP_175496386.1">
    <property type="nucleotide sequence ID" value="NZ_FOJO01000004.1"/>
</dbReference>
<feature type="compositionally biased region" description="Basic and acidic residues" evidence="1">
    <location>
        <begin position="319"/>
        <end position="351"/>
    </location>
</feature>
<evidence type="ECO:0000256" key="2">
    <source>
        <dbReference type="SAM" id="Phobius"/>
    </source>
</evidence>
<feature type="transmembrane region" description="Helical" evidence="2">
    <location>
        <begin position="9"/>
        <end position="27"/>
    </location>
</feature>
<dbReference type="Proteomes" id="UP000182312">
    <property type="component" value="Unassembled WGS sequence"/>
</dbReference>
<feature type="transmembrane region" description="Helical" evidence="2">
    <location>
        <begin position="231"/>
        <end position="251"/>
    </location>
</feature>
<feature type="transmembrane region" description="Helical" evidence="2">
    <location>
        <begin position="170"/>
        <end position="188"/>
    </location>
</feature>
<gene>
    <name evidence="4" type="ORF">SAMN04487972_104111</name>
</gene>
<feature type="transmembrane region" description="Helical" evidence="2">
    <location>
        <begin position="288"/>
        <end position="310"/>
    </location>
</feature>
<name>A0A1I0T299_9RHOB</name>
<feature type="transmembrane region" description="Helical" evidence="2">
    <location>
        <begin position="69"/>
        <end position="89"/>
    </location>
</feature>
<feature type="transmembrane region" description="Helical" evidence="2">
    <location>
        <begin position="200"/>
        <end position="219"/>
    </location>
</feature>
<evidence type="ECO:0000313" key="5">
    <source>
        <dbReference type="Proteomes" id="UP000182312"/>
    </source>
</evidence>
<feature type="transmembrane region" description="Helical" evidence="2">
    <location>
        <begin position="33"/>
        <end position="57"/>
    </location>
</feature>
<evidence type="ECO:0000313" key="4">
    <source>
        <dbReference type="EMBL" id="SFA45895.1"/>
    </source>
</evidence>
<feature type="transmembrane region" description="Helical" evidence="2">
    <location>
        <begin position="136"/>
        <end position="158"/>
    </location>
</feature>
<dbReference type="InterPro" id="IPR002656">
    <property type="entry name" value="Acyl_transf_3_dom"/>
</dbReference>
<keyword evidence="4" id="KW-0012">Acyltransferase</keyword>
<sequence length="351" mass="39131">MQRIHSLDYLKLFMAVLVAFGHTYWLQSNMTPVVFVIGNGLMRMIVPIFSIIAGYFLYWVTRRGDGMRWLIRVLGLYVFWMVVYVPFWLDQLHGPVSLIKMLLLGYFHLWFMAGILFAGFLILALRRLMHIIAFSLELPVLIGFATLCALIGIAMQYANLAGLAPIGVRQYLNGLFFCFPFVTIGYVLGRRASLMGRDGWPPRGLVLTLLAFGCAALMLEAWLVQARWGDTVMLDIPIGTYIAAPALFLATMEATMPAPPLRLDPISAAVYFMHVLALHLAWNLGVTGLAGLMLFAVGGPALIAMMMGLFPVPGLSRRARSDSRETPHDAESREVAPVRQPAREPRAKADR</sequence>
<dbReference type="AlphaFoldDB" id="A0A1I0T299"/>
<keyword evidence="2" id="KW-1133">Transmembrane helix</keyword>
<protein>
    <submittedName>
        <fullName evidence="4">Surface polysaccharide O-acyltransferase, integral membrane enzyme</fullName>
    </submittedName>
</protein>
<reference evidence="4 5" key="1">
    <citation type="submission" date="2016-10" db="EMBL/GenBank/DDBJ databases">
        <authorList>
            <person name="de Groot N.N."/>
        </authorList>
    </citation>
    <scope>NUCLEOTIDE SEQUENCE [LARGE SCALE GENOMIC DNA]</scope>
    <source>
        <strain evidence="4 5">CGMCC 1.6117</strain>
    </source>
</reference>
<dbReference type="Pfam" id="PF01757">
    <property type="entry name" value="Acyl_transf_3"/>
    <property type="match status" value="1"/>
</dbReference>
<proteinExistence type="predicted"/>
<accession>A0A1I0T299</accession>